<dbReference type="GO" id="GO:0005829">
    <property type="term" value="C:cytosol"/>
    <property type="evidence" value="ECO:0007669"/>
    <property type="project" value="TreeGrafter"/>
</dbReference>
<dbReference type="Pfam" id="PF00668">
    <property type="entry name" value="Condensation"/>
    <property type="match status" value="3"/>
</dbReference>
<feature type="region of interest" description="Disordered" evidence="4">
    <location>
        <begin position="2170"/>
        <end position="2194"/>
    </location>
</feature>
<dbReference type="GO" id="GO:0031177">
    <property type="term" value="F:phosphopantetheine binding"/>
    <property type="evidence" value="ECO:0007669"/>
    <property type="project" value="InterPro"/>
</dbReference>
<feature type="region of interest" description="Disordered" evidence="4">
    <location>
        <begin position="1212"/>
        <end position="1235"/>
    </location>
</feature>
<protein>
    <submittedName>
        <fullName evidence="7">PII peptide synthetase</fullName>
    </submittedName>
</protein>
<dbReference type="EMBL" id="CP011340">
    <property type="protein sequence ID" value="ALC18492.1"/>
    <property type="molecule type" value="Genomic_DNA"/>
</dbReference>
<feature type="compositionally biased region" description="Polar residues" evidence="4">
    <location>
        <begin position="1"/>
        <end position="13"/>
    </location>
</feature>
<dbReference type="InterPro" id="IPR000873">
    <property type="entry name" value="AMP-dep_synth/lig_dom"/>
</dbReference>
<keyword evidence="3" id="KW-0597">Phosphoprotein</keyword>
<dbReference type="Pfam" id="PF00501">
    <property type="entry name" value="AMP-binding"/>
    <property type="match status" value="1"/>
</dbReference>
<evidence type="ECO:0000256" key="4">
    <source>
        <dbReference type="SAM" id="MobiDB-lite"/>
    </source>
</evidence>
<feature type="compositionally biased region" description="Low complexity" evidence="4">
    <location>
        <begin position="996"/>
        <end position="1011"/>
    </location>
</feature>
<dbReference type="STRING" id="38300.SPRI_0186"/>
<dbReference type="InterPro" id="IPR006162">
    <property type="entry name" value="Ppantetheine_attach_site"/>
</dbReference>
<dbReference type="InterPro" id="IPR023213">
    <property type="entry name" value="CAT-like_dom_sf"/>
</dbReference>
<dbReference type="GO" id="GO:0009239">
    <property type="term" value="P:enterobactin biosynthetic process"/>
    <property type="evidence" value="ECO:0007669"/>
    <property type="project" value="TreeGrafter"/>
</dbReference>
<comment type="cofactor">
    <cofactor evidence="1">
        <name>pantetheine 4'-phosphate</name>
        <dbReference type="ChEBI" id="CHEBI:47942"/>
    </cofactor>
</comment>
<dbReference type="PROSITE" id="PS00012">
    <property type="entry name" value="PHOSPHOPANTETHEINE"/>
    <property type="match status" value="2"/>
</dbReference>
<dbReference type="SUPFAM" id="SSF47336">
    <property type="entry name" value="ACP-like"/>
    <property type="match status" value="2"/>
</dbReference>
<keyword evidence="2" id="KW-0596">Phosphopantetheine</keyword>
<dbReference type="InterPro" id="IPR001242">
    <property type="entry name" value="Condensation_dom"/>
</dbReference>
<dbReference type="PROSITE" id="PS50075">
    <property type="entry name" value="CARRIER"/>
    <property type="match status" value="2"/>
</dbReference>
<feature type="compositionally biased region" description="Pro residues" evidence="4">
    <location>
        <begin position="1692"/>
        <end position="1701"/>
    </location>
</feature>
<feature type="region of interest" description="Disordered" evidence="4">
    <location>
        <begin position="970"/>
        <end position="1046"/>
    </location>
</feature>
<dbReference type="GeneID" id="97231809"/>
<dbReference type="SUPFAM" id="SSF56801">
    <property type="entry name" value="Acetyl-CoA synthetase-like"/>
    <property type="match status" value="1"/>
</dbReference>
<dbReference type="KEGG" id="spri:SPRI_7167"/>
<reference evidence="7 8" key="1">
    <citation type="submission" date="2015-08" db="EMBL/GenBank/DDBJ databases">
        <title>Genome sequence of the pristinamycin over-producing bacterium Streptomyces pristinaespiralis HCCB10218.</title>
        <authorList>
            <person name="Tian J."/>
            <person name="Yang J."/>
            <person name="Li L."/>
            <person name="Ruan L."/>
            <person name="Wei W."/>
            <person name="Zheng G."/>
            <person name="Wei Z."/>
            <person name="Yang S."/>
            <person name="Ge M."/>
            <person name="Jiang W."/>
            <person name="Lu Y."/>
        </authorList>
    </citation>
    <scope>NUCLEOTIDE SEQUENCE [LARGE SCALE GENOMIC DNA]</scope>
    <source>
        <strain evidence="7 8">HCCB 10218</strain>
    </source>
</reference>
<feature type="domain" description="Carrier" evidence="5">
    <location>
        <begin position="2190"/>
        <end position="2265"/>
    </location>
</feature>
<proteinExistence type="predicted"/>
<dbReference type="Gene3D" id="3.40.50.12780">
    <property type="entry name" value="N-terminal domain of ligase-like"/>
    <property type="match status" value="1"/>
</dbReference>
<sequence>MTTLQTPGAQNPATAGPGADEARRTPLTEEQLGLLLQHRADPAASPYNVPLALDLRGPLDAAALEAALGRLVARHPMLSARVADDDHGDGPPFLDIDPGRAPRLERRTAADDGADAGTLLAEARRELDLERDGVLRAVLLGHGPEHHTLLLVVHHLVVDGESTGLLLADLLAAYEHGDVPGPAPAAFATYVGERAREAEKDTAAAETYWREHLDGADLTVDVPLDTPAGDDGRREAAVPLELDSRLWSEITAFSRTHRAGAAAVLLAAYLKALGTYGRQSAPTVGVPLGARTDPRYDRTVGYFVRTLLVRAPAQDEDLTAAGFVTGVQRELARAVDHSRLPFPRIAKLAPRTGSGAPFNCTFVLHSWADATAAATDGVALRGGLRAHWRQDVPTPGLGLLTLELYEGDGRLRGRLKYDASRIEAATAEAFTEHVTTLARQLVREPDAPVTGLEGIGPRARATLDHLNATDHPVADTDIDTLIRGVVEARPDAVAVRFADRSWTYRDLDARIEAYAAGLTARGVRAGDRVGILLPRSDEAVAVMLAVLRTGAAYVPLDAAHPEARRRHIADSSGMRLAVVDPSTAAACPPGPQQVPAAELAQPGTAAAVRGPAPSSALHILYTSGSTGTPKGVQLSHRALVTDVLAAIRHFGIGPGDTMLLKAPFTFDVSAHEMLVALVAGARLAVAPPDAERDPDLLAETLDRYGVTLLHAVPSQLRLLLEAENFGANRSLRTVVSTGESLPNELRTAFEAAHPARLHNAYGPTETSYSTVFSWARGDDAFWTRRAEVPIGVPFDNIRCHVLDEHQRPLPPGAPGELWIGGGTVSDGYIGDPERTADRYRTLDLGGRTETVYRTGDLVRLLPGGTLTHLGRLDDQVKINGNRVELGEVRAALLCLDGVEDATVQAVRHTHGSLQIVAHVVAPATDTAAIRQALKPLLPSHMLPARLHHVPRIPLLPNGKTDRQTLARLTTTADAPAPAPVADATVLPTAGGSPREAVTAAVDRAASAATAPAPAPAPAPAAHTSPTAGGSPQEAAPGAVDRAAMAAGTAPASAPVADATVLPTAGGSPREATPGAVDRAAVAATAPATADAPAADTPLASGGAPLEAATAATAPAQPVVSRAPDGAGEPVPATSPTPTPAPSAQVLERVRGVWAELLGDAGDQAQFFEAGGDSILAMQLVSRLRRAGFTLAMRDIYRNPVLADLAAHLGAGVPDAPQADESGGDGTRPAARAAGPVSPLAPVQSWFFRHIRTDLHQWNQSVLLELNEAVDPTVLRLALQSVVAAHPALSARFDEDPDDPDGPGRLMVRAAPFTAYPAREVLWERDITSDPELDRVMEDLERSLDPLRGVHVRALLAHDRRSPDAAPTHLLIAVHHLVVDGVSWRILLEDLEHALASLADGALPALPEEACRYEDWVASLPAVAARPGEADYWRALAAARAEAQTLLLTTPAPDEEHIRRVEFSLDEEATARLIGPLPRRLGLQVHQVMTGAFAQALARWRGSRAVTFDVETHGRHGRDELFRTVGWFTSIHPVVLGADRSVHPEQYLAQIGAALTAVPDGGVGFGACREFSPDAGLRTLLRDLPPALVCFNYYGQADQLSPNGGFRMSGRPIPREHSARCERVYGIEVYGIVHGGRLRMGLTWVPSPADGVDEAGVDALVEQMSWVLATLAGADPHAVTPAEITAPGATGPAPRPARPTAPPAVLAHSGDDGSDHGGAGDGPGTVPVTPQQHGLLLDALAHPGTGRYVEQLFWRWHGPLDTDRFTAAWQSVFDRETVLRASFDWQDEPCLVLHDHVTAEVTRHAAGPAGPADFDALMERDRLRGFDLRTPGLLRVTLVDDPAPADGREPLSVRILLTFHHVLLDGWSVSILLQEFYRAYLAGGALPGGERRPDVRDYSQWLSEQDTAPAREFWSDAVPAAAPVVQPAIPGPATGQSGSGRAECRLSAAEADRLRAWAAARAATESSALQAVWALLLYRAGGTSGPAPVGFGVTVSGRGIALDAVERLPGLLMNSLPMTIQVDPGHSLPRLLTELRDQALDMAAYEWVSTGQIHEWSGRRPGEKLVESLIVFENYPRSSGDLESALAAQGIRVELPDAAGSQTAFPVTLLAYRDVDGSLVLAAVHDRGRIADAEAEKLVAQCARLLRELPATDDEATTVADVLATVTDADLPRMAERSEQPDDTGETPADWPEGPEADLVRQAWQTVFGTTDVDPGEHFFEAGGHSLLAMRLLREISLRTGRTLRLDELLANPRAGMLARLLAETPHDGADADGAASVLVPLRPARQPGAGTVHLVHPPGGQVACYAQLAAGYPGPEALVGIRDPRVDDPEPEYRSTEQLAEHYLQALAPALESGERIVLGGFSGGGVIAYEIAQRITAQGGTPPLVVMVDAGAPDGELTDAEADGSFAGQLRAVAEGRTPDPASTTTDPEPPATDDDRAAATAEPAGSAAYLAEISQIAEWMRGDGGGDLVALMRDSVEAIQRYRPCSYAGPVVVLRAGDTSFGKGTDYDESDRFHGRPGLGWEDHVEDLTIRVVPGNHVTMLTGDNVRSLARILASAVKN</sequence>
<dbReference type="InterPro" id="IPR009081">
    <property type="entry name" value="PP-bd_ACP"/>
</dbReference>
<evidence type="ECO:0000256" key="2">
    <source>
        <dbReference type="ARBA" id="ARBA00022450"/>
    </source>
</evidence>
<dbReference type="InterPro" id="IPR020802">
    <property type="entry name" value="TesA-like"/>
</dbReference>
<evidence type="ECO:0000256" key="1">
    <source>
        <dbReference type="ARBA" id="ARBA00001957"/>
    </source>
</evidence>
<gene>
    <name evidence="6" type="ORF">SPRI_0186</name>
    <name evidence="7" type="ORF">SPRI_7167</name>
</gene>
<dbReference type="GO" id="GO:0047527">
    <property type="term" value="F:2,3-dihydroxybenzoate-serine ligase activity"/>
    <property type="evidence" value="ECO:0007669"/>
    <property type="project" value="TreeGrafter"/>
</dbReference>
<dbReference type="Gene3D" id="3.30.300.30">
    <property type="match status" value="1"/>
</dbReference>
<feature type="compositionally biased region" description="Low complexity" evidence="4">
    <location>
        <begin position="1680"/>
        <end position="1691"/>
    </location>
</feature>
<dbReference type="KEGG" id="spri:SPRI_0186"/>
<feature type="region of interest" description="Disordered" evidence="4">
    <location>
        <begin position="1"/>
        <end position="24"/>
    </location>
</feature>
<dbReference type="NCBIfam" id="TIGR01733">
    <property type="entry name" value="AA-adenyl-dom"/>
    <property type="match status" value="1"/>
</dbReference>
<feature type="domain" description="Carrier" evidence="5">
    <location>
        <begin position="1136"/>
        <end position="1212"/>
    </location>
</feature>
<dbReference type="Gene3D" id="3.30.559.10">
    <property type="entry name" value="Chloramphenicol acetyltransferase-like domain"/>
    <property type="match status" value="3"/>
</dbReference>
<evidence type="ECO:0000256" key="3">
    <source>
        <dbReference type="ARBA" id="ARBA00022553"/>
    </source>
</evidence>
<dbReference type="Gene3D" id="3.40.50.1820">
    <property type="entry name" value="alpha/beta hydrolase"/>
    <property type="match status" value="1"/>
</dbReference>
<dbReference type="OrthoDB" id="4335331at2"/>
<feature type="compositionally biased region" description="Basic and acidic residues" evidence="4">
    <location>
        <begin position="2170"/>
        <end position="2179"/>
    </location>
</feature>
<dbReference type="EMBL" id="CP011340">
    <property type="protein sequence ID" value="ALC25473.1"/>
    <property type="molecule type" value="Genomic_DNA"/>
</dbReference>
<dbReference type="PANTHER" id="PTHR45527:SF1">
    <property type="entry name" value="FATTY ACID SYNTHASE"/>
    <property type="match status" value="1"/>
</dbReference>
<accession>A0A0M3QKW4</accession>
<evidence type="ECO:0000313" key="7">
    <source>
        <dbReference type="EMBL" id="ALC25473.1"/>
    </source>
</evidence>
<dbReference type="PROSITE" id="PS00455">
    <property type="entry name" value="AMP_BINDING"/>
    <property type="match status" value="1"/>
</dbReference>
<dbReference type="Gene3D" id="3.30.559.30">
    <property type="entry name" value="Nonribosomal peptide synthetase, condensation domain"/>
    <property type="match status" value="3"/>
</dbReference>
<dbReference type="InterPro" id="IPR020845">
    <property type="entry name" value="AMP-binding_CS"/>
</dbReference>
<dbReference type="RefSeq" id="WP_053556621.1">
    <property type="nucleotide sequence ID" value="NZ_CP011340.1"/>
</dbReference>
<dbReference type="InterPro" id="IPR036736">
    <property type="entry name" value="ACP-like_sf"/>
</dbReference>
<feature type="region of interest" description="Disordered" evidence="4">
    <location>
        <begin position="1680"/>
        <end position="1729"/>
    </location>
</feature>
<dbReference type="Pfam" id="PF00550">
    <property type="entry name" value="PP-binding"/>
    <property type="match status" value="2"/>
</dbReference>
<dbReference type="CDD" id="cd05930">
    <property type="entry name" value="A_NRPS"/>
    <property type="match status" value="1"/>
</dbReference>
<evidence type="ECO:0000313" key="6">
    <source>
        <dbReference type="EMBL" id="ALC18492.1"/>
    </source>
</evidence>
<dbReference type="Gene3D" id="1.10.1200.10">
    <property type="entry name" value="ACP-like"/>
    <property type="match status" value="2"/>
</dbReference>
<dbReference type="SMART" id="SM00823">
    <property type="entry name" value="PKS_PP"/>
    <property type="match status" value="2"/>
</dbReference>
<dbReference type="InterPro" id="IPR020806">
    <property type="entry name" value="PKS_PP-bd"/>
</dbReference>
<dbReference type="InterPro" id="IPR001031">
    <property type="entry name" value="Thioesterase"/>
</dbReference>
<organism evidence="7">
    <name type="scientific">Streptomyces pristinaespiralis</name>
    <dbReference type="NCBI Taxonomy" id="38300"/>
    <lineage>
        <taxon>Bacteria</taxon>
        <taxon>Bacillati</taxon>
        <taxon>Actinomycetota</taxon>
        <taxon>Actinomycetes</taxon>
        <taxon>Kitasatosporales</taxon>
        <taxon>Streptomycetaceae</taxon>
        <taxon>Streptomyces</taxon>
    </lineage>
</organism>
<dbReference type="Proteomes" id="UP000060513">
    <property type="component" value="Chromosome"/>
</dbReference>
<dbReference type="GO" id="GO:0009366">
    <property type="term" value="C:enterobactin synthetase complex"/>
    <property type="evidence" value="ECO:0007669"/>
    <property type="project" value="TreeGrafter"/>
</dbReference>
<evidence type="ECO:0000259" key="5">
    <source>
        <dbReference type="PROSITE" id="PS50075"/>
    </source>
</evidence>
<dbReference type="PANTHER" id="PTHR45527">
    <property type="entry name" value="NONRIBOSOMAL PEPTIDE SYNTHETASE"/>
    <property type="match status" value="1"/>
</dbReference>
<dbReference type="SMART" id="SM00824">
    <property type="entry name" value="PKS_TE"/>
    <property type="match status" value="1"/>
</dbReference>
<feature type="region of interest" description="Disordered" evidence="4">
    <location>
        <begin position="1108"/>
        <end position="1143"/>
    </location>
</feature>
<dbReference type="InterPro" id="IPR029058">
    <property type="entry name" value="AB_hydrolase_fold"/>
</dbReference>
<dbReference type="InterPro" id="IPR010071">
    <property type="entry name" value="AA_adenyl_dom"/>
</dbReference>
<evidence type="ECO:0000313" key="8">
    <source>
        <dbReference type="Proteomes" id="UP000060513"/>
    </source>
</evidence>
<dbReference type="InterPro" id="IPR045851">
    <property type="entry name" value="AMP-bd_C_sf"/>
</dbReference>
<feature type="compositionally biased region" description="Low complexity" evidence="4">
    <location>
        <begin position="970"/>
        <end position="989"/>
    </location>
</feature>
<dbReference type="SUPFAM" id="SSF52777">
    <property type="entry name" value="CoA-dependent acyltransferases"/>
    <property type="match status" value="6"/>
</dbReference>
<dbReference type="GO" id="GO:0043041">
    <property type="term" value="P:amino acid activation for nonribosomal peptide biosynthetic process"/>
    <property type="evidence" value="ECO:0007669"/>
    <property type="project" value="TreeGrafter"/>
</dbReference>
<dbReference type="InterPro" id="IPR042099">
    <property type="entry name" value="ANL_N_sf"/>
</dbReference>
<dbReference type="SUPFAM" id="SSF53474">
    <property type="entry name" value="alpha/beta-Hydrolases"/>
    <property type="match status" value="1"/>
</dbReference>
<dbReference type="GO" id="GO:0008610">
    <property type="term" value="P:lipid biosynthetic process"/>
    <property type="evidence" value="ECO:0007669"/>
    <property type="project" value="UniProtKB-ARBA"/>
</dbReference>
<name>A0A0M3QKW4_STRPR</name>
<dbReference type="PATRIC" id="fig|38300.4.peg.197"/>
<dbReference type="Pfam" id="PF00975">
    <property type="entry name" value="Thioesterase"/>
    <property type="match status" value="1"/>
</dbReference>
<feature type="region of interest" description="Disordered" evidence="4">
    <location>
        <begin position="2415"/>
        <end position="2445"/>
    </location>
</feature>